<feature type="region of interest" description="Disordered" evidence="1">
    <location>
        <begin position="32"/>
        <end position="53"/>
    </location>
</feature>
<evidence type="ECO:0000256" key="1">
    <source>
        <dbReference type="SAM" id="MobiDB-lite"/>
    </source>
</evidence>
<dbReference type="EMBL" id="JBHTGL010000008">
    <property type="protein sequence ID" value="MFD0625392.1"/>
    <property type="molecule type" value="Genomic_DNA"/>
</dbReference>
<evidence type="ECO:0000313" key="2">
    <source>
        <dbReference type="EMBL" id="MFD0625392.1"/>
    </source>
</evidence>
<keyword evidence="3" id="KW-1185">Reference proteome</keyword>
<name>A0ABW2WYG7_9ACTN</name>
<sequence length="200" mass="20954">MSSSEPISDSAAFAALITDAARAVAAGAACGDLPEEPGTLLPPRSGAARPASDGRVCGLDGFSVRGQVPTDTEVLEAGQKAPVDLWSCRVSLDDDSRGPVREDGFMTYTASRDPLLVAAVKKAPGTSKGEAPGGREAEVVERTRVVLPCARGELYLASESGLQYLEARKRHPDLPPRDTYFESFVKSATGAFGCGKSARR</sequence>
<organism evidence="2 3">
    <name type="scientific">Streptomyces sanglieri</name>
    <dbReference type="NCBI Taxonomy" id="193460"/>
    <lineage>
        <taxon>Bacteria</taxon>
        <taxon>Bacillati</taxon>
        <taxon>Actinomycetota</taxon>
        <taxon>Actinomycetes</taxon>
        <taxon>Kitasatosporales</taxon>
        <taxon>Streptomycetaceae</taxon>
        <taxon>Streptomyces</taxon>
    </lineage>
</organism>
<proteinExistence type="predicted"/>
<accession>A0ABW2WYG7</accession>
<protein>
    <submittedName>
        <fullName evidence="2">Uncharacterized protein</fullName>
    </submittedName>
</protein>
<dbReference type="Proteomes" id="UP001596915">
    <property type="component" value="Unassembled WGS sequence"/>
</dbReference>
<comment type="caution">
    <text evidence="2">The sequence shown here is derived from an EMBL/GenBank/DDBJ whole genome shotgun (WGS) entry which is preliminary data.</text>
</comment>
<gene>
    <name evidence="2" type="ORF">ACFQ2K_24205</name>
</gene>
<evidence type="ECO:0000313" key="3">
    <source>
        <dbReference type="Proteomes" id="UP001596915"/>
    </source>
</evidence>
<reference evidence="3" key="1">
    <citation type="journal article" date="2019" name="Int. J. Syst. Evol. Microbiol.">
        <title>The Global Catalogue of Microorganisms (GCM) 10K type strain sequencing project: providing services to taxonomists for standard genome sequencing and annotation.</title>
        <authorList>
            <consortium name="The Broad Institute Genomics Platform"/>
            <consortium name="The Broad Institute Genome Sequencing Center for Infectious Disease"/>
            <person name="Wu L."/>
            <person name="Ma J."/>
        </authorList>
    </citation>
    <scope>NUCLEOTIDE SEQUENCE [LARGE SCALE GENOMIC DNA]</scope>
    <source>
        <strain evidence="3">JCM 12607</strain>
    </source>
</reference>